<feature type="region of interest" description="Disordered" evidence="1">
    <location>
        <begin position="52"/>
        <end position="80"/>
    </location>
</feature>
<dbReference type="PATRIC" id="fig|1422.17.peg.118"/>
<dbReference type="SUPFAM" id="SSF53223">
    <property type="entry name" value="Aminoacid dehydrogenase-like, N-terminal domain"/>
    <property type="match status" value="1"/>
</dbReference>
<dbReference type="AlphaFoldDB" id="A0A150NAZ1"/>
<sequence length="80" mass="8848">MEQLREKALLVHRQAKGKLSVELEVPVVDMNDLSVIYSPGVAEPCKEISANLRRSSARHERAKRRLGETNKQGAPGGNAR</sequence>
<evidence type="ECO:0000313" key="3">
    <source>
        <dbReference type="EMBL" id="KYD33883.1"/>
    </source>
</evidence>
<evidence type="ECO:0000313" key="4">
    <source>
        <dbReference type="Proteomes" id="UP000075517"/>
    </source>
</evidence>
<evidence type="ECO:0000256" key="1">
    <source>
        <dbReference type="SAM" id="MobiDB-lite"/>
    </source>
</evidence>
<comment type="caution">
    <text evidence="3">The sequence shown here is derived from an EMBL/GenBank/DDBJ whole genome shotgun (WGS) entry which is preliminary data.</text>
</comment>
<gene>
    <name evidence="3" type="ORF">B4114_1309</name>
</gene>
<dbReference type="GO" id="GO:0004470">
    <property type="term" value="F:malic enzyme activity"/>
    <property type="evidence" value="ECO:0007669"/>
    <property type="project" value="InterPro"/>
</dbReference>
<evidence type="ECO:0000259" key="2">
    <source>
        <dbReference type="Pfam" id="PF00390"/>
    </source>
</evidence>
<protein>
    <recommendedName>
        <fullName evidence="2">Malic enzyme N-terminal domain-containing protein</fullName>
    </recommendedName>
</protein>
<dbReference type="InterPro" id="IPR012301">
    <property type="entry name" value="Malic_N_dom"/>
</dbReference>
<reference evidence="3 4" key="1">
    <citation type="submission" date="2016-01" db="EMBL/GenBank/DDBJ databases">
        <title>Draft Genome Sequences of Seven Thermophilic Sporeformers Isolated from Foods.</title>
        <authorList>
            <person name="Berendsen E.M."/>
            <person name="Wells-Bennik M.H."/>
            <person name="Krawcyk A.O."/>
            <person name="De Jong A."/>
            <person name="Holsappel S."/>
            <person name="Eijlander R.T."/>
            <person name="Kuipers O.P."/>
        </authorList>
    </citation>
    <scope>NUCLEOTIDE SEQUENCE [LARGE SCALE GENOMIC DNA]</scope>
    <source>
        <strain evidence="3 4">B4114</strain>
    </source>
</reference>
<dbReference type="GO" id="GO:0016616">
    <property type="term" value="F:oxidoreductase activity, acting on the CH-OH group of donors, NAD or NADP as acceptor"/>
    <property type="evidence" value="ECO:0007669"/>
    <property type="project" value="InterPro"/>
</dbReference>
<dbReference type="Pfam" id="PF00390">
    <property type="entry name" value="malic"/>
    <property type="match status" value="1"/>
</dbReference>
<name>A0A150NAZ1_GEOSE</name>
<dbReference type="Proteomes" id="UP000075517">
    <property type="component" value="Unassembled WGS sequence"/>
</dbReference>
<dbReference type="InterPro" id="IPR037062">
    <property type="entry name" value="Malic_N_dom_sf"/>
</dbReference>
<dbReference type="EMBL" id="LQYY01000079">
    <property type="protein sequence ID" value="KYD33883.1"/>
    <property type="molecule type" value="Genomic_DNA"/>
</dbReference>
<dbReference type="Gene3D" id="3.40.50.10380">
    <property type="entry name" value="Malic enzyme, N-terminal domain"/>
    <property type="match status" value="1"/>
</dbReference>
<feature type="domain" description="Malic enzyme N-terminal" evidence="2">
    <location>
        <begin position="24"/>
        <end position="59"/>
    </location>
</feature>
<accession>A0A150NAZ1</accession>
<proteinExistence type="predicted"/>
<dbReference type="InterPro" id="IPR046346">
    <property type="entry name" value="Aminoacid_DH-like_N_sf"/>
</dbReference>
<organism evidence="3 4">
    <name type="scientific">Geobacillus stearothermophilus</name>
    <name type="common">Bacillus stearothermophilus</name>
    <dbReference type="NCBI Taxonomy" id="1422"/>
    <lineage>
        <taxon>Bacteria</taxon>
        <taxon>Bacillati</taxon>
        <taxon>Bacillota</taxon>
        <taxon>Bacilli</taxon>
        <taxon>Bacillales</taxon>
        <taxon>Anoxybacillaceae</taxon>
        <taxon>Geobacillus</taxon>
    </lineage>
</organism>